<dbReference type="GO" id="GO:0003810">
    <property type="term" value="F:protein-glutamine gamma-glutamyltransferase activity"/>
    <property type="evidence" value="ECO:0007669"/>
    <property type="project" value="InterPro"/>
</dbReference>
<evidence type="ECO:0000313" key="3">
    <source>
        <dbReference type="EMBL" id="GBM39646.1"/>
    </source>
</evidence>
<dbReference type="SUPFAM" id="SSF54001">
    <property type="entry name" value="Cysteine proteinases"/>
    <property type="match status" value="1"/>
</dbReference>
<dbReference type="Proteomes" id="UP000499080">
    <property type="component" value="Unassembled WGS sequence"/>
</dbReference>
<keyword evidence="4" id="KW-1185">Reference proteome</keyword>
<reference evidence="3 4" key="1">
    <citation type="journal article" date="2019" name="Sci. Rep.">
        <title>Orb-weaving spider Araneus ventricosus genome elucidates the spidroin gene catalogue.</title>
        <authorList>
            <person name="Kono N."/>
            <person name="Nakamura H."/>
            <person name="Ohtoshi R."/>
            <person name="Moran D.A.P."/>
            <person name="Shinohara A."/>
            <person name="Yoshida Y."/>
            <person name="Fujiwara M."/>
            <person name="Mori M."/>
            <person name="Tomita M."/>
            <person name="Arakawa K."/>
        </authorList>
    </citation>
    <scope>NUCLEOTIDE SEQUENCE [LARGE SCALE GENOMIC DNA]</scope>
</reference>
<gene>
    <name evidence="3" type="primary">ANNU_2</name>
    <name evidence="3" type="ORF">AVEN_251570_1</name>
</gene>
<evidence type="ECO:0000313" key="4">
    <source>
        <dbReference type="Proteomes" id="UP000499080"/>
    </source>
</evidence>
<proteinExistence type="inferred from homology"/>
<dbReference type="OrthoDB" id="437511at2759"/>
<dbReference type="EMBL" id="BGPR01000903">
    <property type="protein sequence ID" value="GBM39646.1"/>
    <property type="molecule type" value="Genomic_DNA"/>
</dbReference>
<name>A0A4Y2FGK0_ARAVE</name>
<feature type="domain" description="Transglutaminase C-terminal" evidence="2">
    <location>
        <begin position="78"/>
        <end position="182"/>
    </location>
</feature>
<protein>
    <submittedName>
        <fullName evidence="3">Annulin</fullName>
    </submittedName>
</protein>
<dbReference type="PANTHER" id="PTHR11590">
    <property type="entry name" value="PROTEIN-GLUTAMINE GAMMA-GLUTAMYLTRANSFERASE"/>
    <property type="match status" value="1"/>
</dbReference>
<dbReference type="AlphaFoldDB" id="A0A4Y2FGK0"/>
<comment type="caution">
    <text evidence="3">The sequence shown here is derived from an EMBL/GenBank/DDBJ whole genome shotgun (WGS) entry which is preliminary data.</text>
</comment>
<feature type="domain" description="Transglutaminase C-terminal" evidence="2">
    <location>
        <begin position="192"/>
        <end position="289"/>
    </location>
</feature>
<organism evidence="3 4">
    <name type="scientific">Araneus ventricosus</name>
    <name type="common">Orbweaver spider</name>
    <name type="synonym">Epeira ventricosa</name>
    <dbReference type="NCBI Taxonomy" id="182803"/>
    <lineage>
        <taxon>Eukaryota</taxon>
        <taxon>Metazoa</taxon>
        <taxon>Ecdysozoa</taxon>
        <taxon>Arthropoda</taxon>
        <taxon>Chelicerata</taxon>
        <taxon>Arachnida</taxon>
        <taxon>Araneae</taxon>
        <taxon>Araneomorphae</taxon>
        <taxon>Entelegynae</taxon>
        <taxon>Araneoidea</taxon>
        <taxon>Araneidae</taxon>
        <taxon>Araneus</taxon>
    </lineage>
</organism>
<sequence length="302" mass="34419">MNKKNCENVLKTARFLSPRIGQCISTKAVGKFEREDITHEYKHLERTKEEREVMLRALRQCRDVFSRYYLNDDLEDVQFEFTLLDDIVIGEPFTVKLKALNKKDEGDEFTVNVSLHVHSALYTGESKKLIKRDEFQIKLGPGVEQEMTMRLEYAEYEKSLVDQCAFLISAMAHVEETGFDYCAQDDFRVRMPDIAIQVDGEIVQNQPITVTATLTNPLPKPLKGGEFIIEGPGFGKPTKLKMKSNIPPGEDAKVKCKLTPTTPGCKAVIAKFRSKELEDVDGYHTIYVKECSDVQKDNNCHL</sequence>
<dbReference type="PANTHER" id="PTHR11590:SF69">
    <property type="entry name" value="RE08173P"/>
    <property type="match status" value="1"/>
</dbReference>
<dbReference type="Gene3D" id="2.60.40.10">
    <property type="entry name" value="Immunoglobulins"/>
    <property type="match status" value="2"/>
</dbReference>
<evidence type="ECO:0000256" key="1">
    <source>
        <dbReference type="ARBA" id="ARBA00005968"/>
    </source>
</evidence>
<dbReference type="InterPro" id="IPR008958">
    <property type="entry name" value="Transglutaminase_C"/>
</dbReference>
<dbReference type="FunFam" id="2.60.40.10:FF:000090">
    <property type="entry name" value="Protein-glutamine gamma-glutamyltransferase 2"/>
    <property type="match status" value="1"/>
</dbReference>
<dbReference type="Gene3D" id="3.90.260.10">
    <property type="entry name" value="Transglutaminase-like"/>
    <property type="match status" value="1"/>
</dbReference>
<accession>A0A4Y2FGK0</accession>
<dbReference type="InterPro" id="IPR050779">
    <property type="entry name" value="Transglutaminase"/>
</dbReference>
<dbReference type="InterPro" id="IPR036238">
    <property type="entry name" value="Transglutaminase_C_sf"/>
</dbReference>
<evidence type="ECO:0000259" key="2">
    <source>
        <dbReference type="Pfam" id="PF00927"/>
    </source>
</evidence>
<comment type="similarity">
    <text evidence="1">Belongs to the transglutaminase superfamily. Transglutaminase family.</text>
</comment>
<dbReference type="FunFam" id="2.60.40.10:FF:000171">
    <property type="entry name" value="protein-glutamine gamma-glutamyltransferase 6"/>
    <property type="match status" value="1"/>
</dbReference>
<dbReference type="InterPro" id="IPR036985">
    <property type="entry name" value="Transglutaminase-like_sf"/>
</dbReference>
<dbReference type="Pfam" id="PF00927">
    <property type="entry name" value="Transglut_C"/>
    <property type="match status" value="2"/>
</dbReference>
<dbReference type="InterPro" id="IPR038765">
    <property type="entry name" value="Papain-like_cys_pep_sf"/>
</dbReference>
<dbReference type="SUPFAM" id="SSF49309">
    <property type="entry name" value="Transglutaminase, two C-terminal domains"/>
    <property type="match status" value="2"/>
</dbReference>
<dbReference type="InterPro" id="IPR013783">
    <property type="entry name" value="Ig-like_fold"/>
</dbReference>